<dbReference type="Pfam" id="PF13426">
    <property type="entry name" value="PAS_9"/>
    <property type="match status" value="2"/>
</dbReference>
<dbReference type="PANTHER" id="PTHR43304">
    <property type="entry name" value="PHYTOCHROME-LIKE PROTEIN CPH1"/>
    <property type="match status" value="1"/>
</dbReference>
<keyword evidence="5 10" id="KW-0418">Kinase</keyword>
<evidence type="ECO:0000313" key="10">
    <source>
        <dbReference type="EMBL" id="OIR01321.1"/>
    </source>
</evidence>
<dbReference type="Gene3D" id="1.20.5.1930">
    <property type="match status" value="1"/>
</dbReference>
<dbReference type="SMART" id="SM00387">
    <property type="entry name" value="HATPase_c"/>
    <property type="match status" value="1"/>
</dbReference>
<dbReference type="InterPro" id="IPR000014">
    <property type="entry name" value="PAS"/>
</dbReference>
<dbReference type="Pfam" id="PF07730">
    <property type="entry name" value="HisKA_3"/>
    <property type="match status" value="1"/>
</dbReference>
<dbReference type="CDD" id="cd00130">
    <property type="entry name" value="PAS"/>
    <property type="match status" value="3"/>
</dbReference>
<reference evidence="10" key="1">
    <citation type="submission" date="2016-10" db="EMBL/GenBank/DDBJ databases">
        <title>Sequence of Gallionella enrichment culture.</title>
        <authorList>
            <person name="Poehlein A."/>
            <person name="Muehling M."/>
            <person name="Daniel R."/>
        </authorList>
    </citation>
    <scope>NUCLEOTIDE SEQUENCE</scope>
</reference>
<feature type="domain" description="PAC" evidence="9">
    <location>
        <begin position="85"/>
        <end position="136"/>
    </location>
</feature>
<feature type="domain" description="PAS" evidence="8">
    <location>
        <begin position="8"/>
        <end position="68"/>
    </location>
</feature>
<dbReference type="SMART" id="SM00091">
    <property type="entry name" value="PAS"/>
    <property type="match status" value="4"/>
</dbReference>
<keyword evidence="10" id="KW-0378">Hydrolase</keyword>
<dbReference type="Gene3D" id="2.10.70.100">
    <property type="match status" value="1"/>
</dbReference>
<dbReference type="NCBIfam" id="TIGR00229">
    <property type="entry name" value="sensory_box"/>
    <property type="match status" value="3"/>
</dbReference>
<dbReference type="GO" id="GO:0016020">
    <property type="term" value="C:membrane"/>
    <property type="evidence" value="ECO:0007669"/>
    <property type="project" value="InterPro"/>
</dbReference>
<name>A0A1J5RYV9_9ZZZZ</name>
<accession>A0A1J5RYV9</accession>
<dbReference type="PROSITE" id="PS50109">
    <property type="entry name" value="HIS_KIN"/>
    <property type="match status" value="1"/>
</dbReference>
<dbReference type="Gene3D" id="3.30.565.10">
    <property type="entry name" value="Histidine kinase-like ATPase, C-terminal domain"/>
    <property type="match status" value="1"/>
</dbReference>
<keyword evidence="4 10" id="KW-0808">Transferase</keyword>
<dbReference type="InterPro" id="IPR005467">
    <property type="entry name" value="His_kinase_dom"/>
</dbReference>
<dbReference type="InterPro" id="IPR011712">
    <property type="entry name" value="Sig_transdc_His_kin_sub3_dim/P"/>
</dbReference>
<dbReference type="GO" id="GO:0016787">
    <property type="term" value="F:hydrolase activity"/>
    <property type="evidence" value="ECO:0007669"/>
    <property type="project" value="UniProtKB-KW"/>
</dbReference>
<evidence type="ECO:0000256" key="2">
    <source>
        <dbReference type="ARBA" id="ARBA00012438"/>
    </source>
</evidence>
<dbReference type="GO" id="GO:0046983">
    <property type="term" value="F:protein dimerization activity"/>
    <property type="evidence" value="ECO:0007669"/>
    <property type="project" value="InterPro"/>
</dbReference>
<dbReference type="SUPFAM" id="SSF55785">
    <property type="entry name" value="PYP-like sensor domain (PAS domain)"/>
    <property type="match status" value="5"/>
</dbReference>
<dbReference type="InterPro" id="IPR013655">
    <property type="entry name" value="PAS_fold_3"/>
</dbReference>
<dbReference type="Gene3D" id="3.30.450.20">
    <property type="entry name" value="PAS domain"/>
    <property type="match status" value="5"/>
</dbReference>
<dbReference type="InterPro" id="IPR036890">
    <property type="entry name" value="HATPase_C_sf"/>
</dbReference>
<dbReference type="AlphaFoldDB" id="A0A1J5RYV9"/>
<evidence type="ECO:0000256" key="1">
    <source>
        <dbReference type="ARBA" id="ARBA00000085"/>
    </source>
</evidence>
<comment type="caution">
    <text evidence="10">The sequence shown here is derived from an EMBL/GenBank/DDBJ whole genome shotgun (WGS) entry which is preliminary data.</text>
</comment>
<dbReference type="InterPro" id="IPR052162">
    <property type="entry name" value="Sensor_kinase/Photoreceptor"/>
</dbReference>
<sequence length="846" mass="97710">MKNNFRFSKLFLNQFIENFSEILYCFSVSENKMIYLSEGCKEITGYNAEELTNNPALDFYDLVHPEDKAKQINNQGVSFRANDFYKNEYRIVNKWGGVRWVQETSCLTKDEKQNEIIEGYIIDITEKKAHQEVIELLQAYQRSVNEGSTVSITDLKGKIIYVNDKFCEVSKYSKKELIGNTHRIISSGYHDKHFYSDLWRTITSGKPWRGEIKNKAKDGTYYWLDTVITPIFNSHHQIHQYLSVRNVITKQKEQEEELRISEERYRDIVQNTSDLIQSVTPDGRILFVNDTWLSKLGYTEENVIGQNIFLFIHPKSKETCKLILEGLINNQTFPTTEISFITKACKELICEGNINAIYNNNKMLHSTSMLRDITEIKRNRNELAEKRNLLLNAEKIAKAGSWCFDFKNERAVWSKGFYNIFGIKEGTFITFEKLISCIYDDDKDFVSGSWDDVLKGKKHNIEFRIKGEQPEKWVRSIVKIEFDHLNNPLTATGFIQDIMESKNSLKKLERKQQQLKSAQKIAHMGSWLLDIVKDELEWSTEMYHIFEIPLGTPMNLTAFRNMVHPKDKQLVADAWNTALAGKEYDIEHRIIVNGQEKWVREKAKVEFNDVNRQPLTGIGIVQDITKLKLLEKTLFNSIIETEEKERERISAELHDGVCQQLSGAVMLLKIGIKSLEAKDEKGFTLLKDCGEILHDSVNTIRNVSHQLTPKSFKEESLVEALRNLLLEFSRTDKSTQYTFHSADNVKEPESHIAINIYRVVQEFVNNSQKHSEAKKIELNLFFEDATFLIAIKDNGKGFDISRTNTTGGGIGILNMIKRIESIGGKHKLETAVSKGVTLTIRIPYSI</sequence>
<comment type="catalytic activity">
    <reaction evidence="1">
        <text>ATP + protein L-histidine = ADP + protein N-phospho-L-histidine.</text>
        <dbReference type="EC" id="2.7.13.3"/>
    </reaction>
</comment>
<dbReference type="CDD" id="cd16917">
    <property type="entry name" value="HATPase_UhpB-NarQ-NarX-like"/>
    <property type="match status" value="1"/>
</dbReference>
<feature type="domain" description="PAC" evidence="9">
    <location>
        <begin position="208"/>
        <end position="260"/>
    </location>
</feature>
<dbReference type="InterPro" id="IPR035965">
    <property type="entry name" value="PAS-like_dom_sf"/>
</dbReference>
<dbReference type="EC" id="2.7.13.3" evidence="2"/>
<organism evidence="10">
    <name type="scientific">mine drainage metagenome</name>
    <dbReference type="NCBI Taxonomy" id="410659"/>
    <lineage>
        <taxon>unclassified sequences</taxon>
        <taxon>metagenomes</taxon>
        <taxon>ecological metagenomes</taxon>
    </lineage>
</organism>
<dbReference type="Pfam" id="PF08447">
    <property type="entry name" value="PAS_3"/>
    <property type="match status" value="3"/>
</dbReference>
<dbReference type="GO" id="GO:0000155">
    <property type="term" value="F:phosphorelay sensor kinase activity"/>
    <property type="evidence" value="ECO:0007669"/>
    <property type="project" value="InterPro"/>
</dbReference>
<feature type="domain" description="PAS" evidence="8">
    <location>
        <begin position="261"/>
        <end position="331"/>
    </location>
</feature>
<evidence type="ECO:0000259" key="7">
    <source>
        <dbReference type="PROSITE" id="PS50109"/>
    </source>
</evidence>
<dbReference type="SMART" id="SM00086">
    <property type="entry name" value="PAC"/>
    <property type="match status" value="4"/>
</dbReference>
<feature type="domain" description="PAS" evidence="8">
    <location>
        <begin position="129"/>
        <end position="181"/>
    </location>
</feature>
<feature type="coiled-coil region" evidence="6">
    <location>
        <begin position="244"/>
        <end position="271"/>
    </location>
</feature>
<dbReference type="Pfam" id="PF02518">
    <property type="entry name" value="HATPase_c"/>
    <property type="match status" value="1"/>
</dbReference>
<evidence type="ECO:0000259" key="8">
    <source>
        <dbReference type="PROSITE" id="PS50112"/>
    </source>
</evidence>
<evidence type="ECO:0000259" key="9">
    <source>
        <dbReference type="PROSITE" id="PS50113"/>
    </source>
</evidence>
<dbReference type="InterPro" id="IPR000700">
    <property type="entry name" value="PAS-assoc_C"/>
</dbReference>
<keyword evidence="6" id="KW-0175">Coiled coil</keyword>
<keyword evidence="3" id="KW-0597">Phosphoprotein</keyword>
<dbReference type="PROSITE" id="PS50112">
    <property type="entry name" value="PAS"/>
    <property type="match status" value="3"/>
</dbReference>
<dbReference type="SUPFAM" id="SSF55874">
    <property type="entry name" value="ATPase domain of HSP90 chaperone/DNA topoisomerase II/histidine kinase"/>
    <property type="match status" value="1"/>
</dbReference>
<dbReference type="PANTHER" id="PTHR43304:SF1">
    <property type="entry name" value="PAC DOMAIN-CONTAINING PROTEIN"/>
    <property type="match status" value="1"/>
</dbReference>
<evidence type="ECO:0000256" key="4">
    <source>
        <dbReference type="ARBA" id="ARBA00022679"/>
    </source>
</evidence>
<feature type="domain" description="Histidine kinase" evidence="7">
    <location>
        <begin position="656"/>
        <end position="846"/>
    </location>
</feature>
<dbReference type="InterPro" id="IPR001610">
    <property type="entry name" value="PAC"/>
</dbReference>
<protein>
    <recommendedName>
        <fullName evidence="2">histidine kinase</fullName>
        <ecNumber evidence="2">2.7.13.3</ecNumber>
    </recommendedName>
</protein>
<dbReference type="InterPro" id="IPR003594">
    <property type="entry name" value="HATPase_dom"/>
</dbReference>
<dbReference type="EMBL" id="MLJW01000085">
    <property type="protein sequence ID" value="OIR01321.1"/>
    <property type="molecule type" value="Genomic_DNA"/>
</dbReference>
<evidence type="ECO:0000256" key="3">
    <source>
        <dbReference type="ARBA" id="ARBA00022553"/>
    </source>
</evidence>
<evidence type="ECO:0000256" key="6">
    <source>
        <dbReference type="SAM" id="Coils"/>
    </source>
</evidence>
<evidence type="ECO:0000256" key="5">
    <source>
        <dbReference type="ARBA" id="ARBA00022777"/>
    </source>
</evidence>
<proteinExistence type="predicted"/>
<gene>
    <name evidence="10" type="primary">degS_13</name>
    <name evidence="10" type="ORF">GALL_166090</name>
</gene>
<dbReference type="PROSITE" id="PS50113">
    <property type="entry name" value="PAC"/>
    <property type="match status" value="2"/>
</dbReference>